<dbReference type="PANTHER" id="PTHR40465">
    <property type="entry name" value="CHROMOSOME 1, WHOLE GENOME SHOTGUN SEQUENCE"/>
    <property type="match status" value="1"/>
</dbReference>
<evidence type="ECO:0000313" key="3">
    <source>
        <dbReference type="Proteomes" id="UP000001861"/>
    </source>
</evidence>
<organism evidence="2 3">
    <name type="scientific">Coprinopsis cinerea (strain Okayama-7 / 130 / ATCC MYA-4618 / FGSC 9003)</name>
    <name type="common">Inky cap fungus</name>
    <name type="synonym">Hormographiella aspergillata</name>
    <dbReference type="NCBI Taxonomy" id="240176"/>
    <lineage>
        <taxon>Eukaryota</taxon>
        <taxon>Fungi</taxon>
        <taxon>Dikarya</taxon>
        <taxon>Basidiomycota</taxon>
        <taxon>Agaricomycotina</taxon>
        <taxon>Agaricomycetes</taxon>
        <taxon>Agaricomycetidae</taxon>
        <taxon>Agaricales</taxon>
        <taxon>Agaricineae</taxon>
        <taxon>Psathyrellaceae</taxon>
        <taxon>Coprinopsis</taxon>
    </lineage>
</organism>
<dbReference type="HOGENOM" id="CLU_1085923_0_0_1"/>
<dbReference type="InParanoid" id="D6RM37"/>
<keyword evidence="1" id="KW-0812">Transmembrane</keyword>
<dbReference type="PANTHER" id="PTHR40465:SF1">
    <property type="entry name" value="DUF6534 DOMAIN-CONTAINING PROTEIN"/>
    <property type="match status" value="1"/>
</dbReference>
<proteinExistence type="predicted"/>
<dbReference type="Proteomes" id="UP000001861">
    <property type="component" value="Unassembled WGS sequence"/>
</dbReference>
<gene>
    <name evidence="2" type="ORF">CC1G_14458</name>
</gene>
<dbReference type="STRING" id="240176.D6RM37"/>
<keyword evidence="1" id="KW-0472">Membrane</keyword>
<dbReference type="KEGG" id="cci:CC1G_14458"/>
<dbReference type="OrthoDB" id="3048152at2759"/>
<dbReference type="GeneID" id="9380145"/>
<protein>
    <recommendedName>
        <fullName evidence="4">Integral membrane protein</fullName>
    </recommendedName>
</protein>
<evidence type="ECO:0000313" key="2">
    <source>
        <dbReference type="EMBL" id="EFI27966.1"/>
    </source>
</evidence>
<feature type="transmembrane region" description="Helical" evidence="1">
    <location>
        <begin position="168"/>
        <end position="189"/>
    </location>
</feature>
<feature type="transmembrane region" description="Helical" evidence="1">
    <location>
        <begin position="103"/>
        <end position="123"/>
    </location>
</feature>
<dbReference type="RefSeq" id="XP_002911460.1">
    <property type="nucleotide sequence ID" value="XM_002911414.1"/>
</dbReference>
<feature type="transmembrane region" description="Helical" evidence="1">
    <location>
        <begin position="135"/>
        <end position="156"/>
    </location>
</feature>
<feature type="transmembrane region" description="Helical" evidence="1">
    <location>
        <begin position="43"/>
        <end position="66"/>
    </location>
</feature>
<feature type="transmembrane region" description="Helical" evidence="1">
    <location>
        <begin position="6"/>
        <end position="31"/>
    </location>
</feature>
<dbReference type="EMBL" id="AACS02000004">
    <property type="protein sequence ID" value="EFI27966.1"/>
    <property type="molecule type" value="Genomic_DNA"/>
</dbReference>
<evidence type="ECO:0000256" key="1">
    <source>
        <dbReference type="SAM" id="Phobius"/>
    </source>
</evidence>
<name>D6RM37_COPC7</name>
<keyword evidence="1" id="KW-1133">Transmembrane helix</keyword>
<comment type="caution">
    <text evidence="2">The sequence shown here is derived from an EMBL/GenBank/DDBJ whole genome shotgun (WGS) entry which is preliminary data.</text>
</comment>
<evidence type="ECO:0008006" key="4">
    <source>
        <dbReference type="Google" id="ProtNLM"/>
    </source>
</evidence>
<dbReference type="AlphaFoldDB" id="D6RM37"/>
<dbReference type="VEuPathDB" id="FungiDB:CC1G_14458"/>
<sequence length="256" mass="28748">MAEGFLGPLVIGYGFSACLFGVVSVQTVVYYRTFDADPWTLKATVLLVWLLELGHTSMASATVYIVRHTFSSCSEHANDVLVCAQQFVFHFGDFKGFSDMYRLFAWNGFVAILISFVVQAYSAYRLRVITKSLPVPLFCGGLLVARTIFYTVAIVFDAKPFPYLQGPTWRIILILVGVLSIVTDALLAFRLSYALWKRRLERAQSLGFSSTTNPSGPRFRKTGFDFLDQFIVLCISEHSSPPIWSPLIFFCQVPTL</sequence>
<keyword evidence="3" id="KW-1185">Reference proteome</keyword>
<reference evidence="2 3" key="1">
    <citation type="journal article" date="2010" name="Proc. Natl. Acad. Sci. U.S.A.">
        <title>Insights into evolution of multicellular fungi from the assembled chromosomes of the mushroom Coprinopsis cinerea (Coprinus cinereus).</title>
        <authorList>
            <person name="Stajich J.E."/>
            <person name="Wilke S.K."/>
            <person name="Ahren D."/>
            <person name="Au C.H."/>
            <person name="Birren B.W."/>
            <person name="Borodovsky M."/>
            <person name="Burns C."/>
            <person name="Canback B."/>
            <person name="Casselton L.A."/>
            <person name="Cheng C.K."/>
            <person name="Deng J."/>
            <person name="Dietrich F.S."/>
            <person name="Fargo D.C."/>
            <person name="Farman M.L."/>
            <person name="Gathman A.C."/>
            <person name="Goldberg J."/>
            <person name="Guigo R."/>
            <person name="Hoegger P.J."/>
            <person name="Hooker J.B."/>
            <person name="Huggins A."/>
            <person name="James T.Y."/>
            <person name="Kamada T."/>
            <person name="Kilaru S."/>
            <person name="Kodira C."/>
            <person name="Kues U."/>
            <person name="Kupfer D."/>
            <person name="Kwan H.S."/>
            <person name="Lomsadze A."/>
            <person name="Li W."/>
            <person name="Lilly W.W."/>
            <person name="Ma L.J."/>
            <person name="Mackey A.J."/>
            <person name="Manning G."/>
            <person name="Martin F."/>
            <person name="Muraguchi H."/>
            <person name="Natvig D.O."/>
            <person name="Palmerini H."/>
            <person name="Ramesh M.A."/>
            <person name="Rehmeyer C.J."/>
            <person name="Roe B.A."/>
            <person name="Shenoy N."/>
            <person name="Stanke M."/>
            <person name="Ter-Hovhannisyan V."/>
            <person name="Tunlid A."/>
            <person name="Velagapudi R."/>
            <person name="Vision T.J."/>
            <person name="Zeng Q."/>
            <person name="Zolan M.E."/>
            <person name="Pukkila P.J."/>
        </authorList>
    </citation>
    <scope>NUCLEOTIDE SEQUENCE [LARGE SCALE GENOMIC DNA]</scope>
    <source>
        <strain evidence="3">Okayama-7 / 130 / ATCC MYA-4618 / FGSC 9003</strain>
    </source>
</reference>
<accession>D6RM37</accession>